<proteinExistence type="inferred from homology"/>
<sequence>MKSKSKSVATPEVTKPLAVITGGAGYVGLRLCRHLLSQGFRVRLFDIRRPPETTKRGSHHASSTLPTFNDYKSMEPYENRMPASAEFIEGDIREALHVETALRDASIVFHIASYGMSGAEALKTDLIHQVNVIGTQNVIDACISCGVQRLVYTSTVNTVFGGRYIDGGDETMPCVDPSSFWDHYSRTKAQAEAMVLQANGRKLFTSTTGALKIKDAADMYKSTGSKSLDNGVRRPVTRRLAAAMAAEAAAVPEMIPSSSLMATVGPITTTPHPMVLHTCAIRPAGIYGPGESRHLPRVVSMVRGGMFKFVFDFPGSKTDWLHVENLVMALSLAGQGLGSEKKHVASGQAYFISDDQPINNFEFFRPFIEGLGYKHPSIRIPYRLVFYVGFLMELLHMALKPLGINFVPLLSRAEVDKCAIMHWFRIDKARRDLGYNPVKIPIEETVAWFLDRGYGAKGADISRARTSCTTVTGQHGGVWKETLSEWMLLLFSFSIMMALVPCMLSLYR</sequence>
<organism evidence="5 6">
    <name type="scientific">Chlamydomonas eustigma</name>
    <dbReference type="NCBI Taxonomy" id="1157962"/>
    <lineage>
        <taxon>Eukaryota</taxon>
        <taxon>Viridiplantae</taxon>
        <taxon>Chlorophyta</taxon>
        <taxon>core chlorophytes</taxon>
        <taxon>Chlorophyceae</taxon>
        <taxon>CS clade</taxon>
        <taxon>Chlamydomonadales</taxon>
        <taxon>Chlamydomonadaceae</taxon>
        <taxon>Chlamydomonas</taxon>
    </lineage>
</organism>
<dbReference type="Pfam" id="PF01073">
    <property type="entry name" value="3Beta_HSD"/>
    <property type="match status" value="2"/>
</dbReference>
<comment type="caution">
    <text evidence="5">The sequence shown here is derived from an EMBL/GenBank/DDBJ whole genome shotgun (WGS) entry which is preliminary data.</text>
</comment>
<accession>A0A250XR43</accession>
<dbReference type="PANTHER" id="PTHR43245">
    <property type="entry name" value="BIFUNCTIONAL POLYMYXIN RESISTANCE PROTEIN ARNA"/>
    <property type="match status" value="1"/>
</dbReference>
<evidence type="ECO:0000256" key="2">
    <source>
        <dbReference type="ARBA" id="ARBA00023002"/>
    </source>
</evidence>
<dbReference type="SUPFAM" id="SSF51735">
    <property type="entry name" value="NAD(P)-binding Rossmann-fold domains"/>
    <property type="match status" value="1"/>
</dbReference>
<dbReference type="EMBL" id="BEGY01000174">
    <property type="protein sequence ID" value="GAX85524.1"/>
    <property type="molecule type" value="Genomic_DNA"/>
</dbReference>
<dbReference type="InterPro" id="IPR002225">
    <property type="entry name" value="3Beta_OHSteriod_DH/Estase"/>
</dbReference>
<dbReference type="GO" id="GO:0016616">
    <property type="term" value="F:oxidoreductase activity, acting on the CH-OH group of donors, NAD or NADP as acceptor"/>
    <property type="evidence" value="ECO:0007669"/>
    <property type="project" value="InterPro"/>
</dbReference>
<keyword evidence="3" id="KW-0472">Membrane</keyword>
<feature type="domain" description="3-beta hydroxysteroid dehydrogenase/isomerase" evidence="4">
    <location>
        <begin position="19"/>
        <end position="204"/>
    </location>
</feature>
<evidence type="ECO:0000256" key="1">
    <source>
        <dbReference type="ARBA" id="ARBA00009219"/>
    </source>
</evidence>
<dbReference type="AlphaFoldDB" id="A0A250XR43"/>
<reference evidence="5 6" key="1">
    <citation type="submission" date="2017-08" db="EMBL/GenBank/DDBJ databases">
        <title>Acidophilic green algal genome provides insights into adaptation to an acidic environment.</title>
        <authorList>
            <person name="Hirooka S."/>
            <person name="Hirose Y."/>
            <person name="Kanesaki Y."/>
            <person name="Higuchi S."/>
            <person name="Fujiwara T."/>
            <person name="Onuma R."/>
            <person name="Era A."/>
            <person name="Ohbayashi R."/>
            <person name="Uzuka A."/>
            <person name="Nozaki H."/>
            <person name="Yoshikawa H."/>
            <person name="Miyagishima S.Y."/>
        </authorList>
    </citation>
    <scope>NUCLEOTIDE SEQUENCE [LARGE SCALE GENOMIC DNA]</scope>
    <source>
        <strain evidence="5 6">NIES-2499</strain>
    </source>
</reference>
<dbReference type="PANTHER" id="PTHR43245:SF51">
    <property type="entry name" value="SHORT CHAIN DEHYDROGENASE_REDUCTASE FAMILY 42E, MEMBER 2"/>
    <property type="match status" value="1"/>
</dbReference>
<dbReference type="STRING" id="1157962.A0A250XR43"/>
<dbReference type="InterPro" id="IPR050177">
    <property type="entry name" value="Lipid_A_modif_metabolic_enz"/>
</dbReference>
<dbReference type="OrthoDB" id="2735536at2759"/>
<evidence type="ECO:0000313" key="6">
    <source>
        <dbReference type="Proteomes" id="UP000232323"/>
    </source>
</evidence>
<gene>
    <name evidence="5" type="ORF">CEUSTIGMA_g12940.t1</name>
</gene>
<evidence type="ECO:0000313" key="5">
    <source>
        <dbReference type="EMBL" id="GAX85524.1"/>
    </source>
</evidence>
<keyword evidence="2" id="KW-0560">Oxidoreductase</keyword>
<feature type="domain" description="3-beta hydroxysteroid dehydrogenase/isomerase" evidence="4">
    <location>
        <begin position="275"/>
        <end position="380"/>
    </location>
</feature>
<dbReference type="Gene3D" id="3.40.50.720">
    <property type="entry name" value="NAD(P)-binding Rossmann-like Domain"/>
    <property type="match status" value="2"/>
</dbReference>
<dbReference type="InterPro" id="IPR036291">
    <property type="entry name" value="NAD(P)-bd_dom_sf"/>
</dbReference>
<dbReference type="GO" id="GO:0006694">
    <property type="term" value="P:steroid biosynthetic process"/>
    <property type="evidence" value="ECO:0007669"/>
    <property type="project" value="InterPro"/>
</dbReference>
<evidence type="ECO:0000256" key="3">
    <source>
        <dbReference type="SAM" id="Phobius"/>
    </source>
</evidence>
<dbReference type="Proteomes" id="UP000232323">
    <property type="component" value="Unassembled WGS sequence"/>
</dbReference>
<keyword evidence="3" id="KW-1133">Transmembrane helix</keyword>
<keyword evidence="6" id="KW-1185">Reference proteome</keyword>
<feature type="transmembrane region" description="Helical" evidence="3">
    <location>
        <begin position="486"/>
        <end position="507"/>
    </location>
</feature>
<evidence type="ECO:0000259" key="4">
    <source>
        <dbReference type="Pfam" id="PF01073"/>
    </source>
</evidence>
<keyword evidence="3" id="KW-0812">Transmembrane</keyword>
<comment type="similarity">
    <text evidence="1">Belongs to the 3-beta-HSD family.</text>
</comment>
<protein>
    <recommendedName>
        <fullName evidence="4">3-beta hydroxysteroid dehydrogenase/isomerase domain-containing protein</fullName>
    </recommendedName>
</protein>
<name>A0A250XR43_9CHLO</name>